<dbReference type="Pfam" id="PF03364">
    <property type="entry name" value="Polyketide_cyc"/>
    <property type="match status" value="1"/>
</dbReference>
<accession>A0A7X0H9A7</accession>
<evidence type="ECO:0000313" key="4">
    <source>
        <dbReference type="Proteomes" id="UP000541810"/>
    </source>
</evidence>
<sequence>MSPHDHPSTPGEIHFERDGRDYVMQARQWLPADAMNIWAFVADCRHMNHVIPGFMQFDILNLSPDEIPPAIAPGVEYEYRLRLHGIGVCWRTRITEVEYPRRFVDVQAAGPYAHFSHLHTFEPEGGGTTTRDVIRYRPPGGPVAGLVDAAMVRRDLRKLFEHRHRRMTELFAEDAEPATRFFNREANAIS</sequence>
<dbReference type="InterPro" id="IPR023393">
    <property type="entry name" value="START-like_dom_sf"/>
</dbReference>
<protein>
    <recommendedName>
        <fullName evidence="2">Coenzyme Q-binding protein COQ10 START domain-containing protein</fullName>
    </recommendedName>
</protein>
<organism evidence="3 4">
    <name type="scientific">Algisphaera agarilytica</name>
    <dbReference type="NCBI Taxonomy" id="1385975"/>
    <lineage>
        <taxon>Bacteria</taxon>
        <taxon>Pseudomonadati</taxon>
        <taxon>Planctomycetota</taxon>
        <taxon>Phycisphaerae</taxon>
        <taxon>Phycisphaerales</taxon>
        <taxon>Phycisphaeraceae</taxon>
        <taxon>Algisphaera</taxon>
    </lineage>
</organism>
<dbReference type="CDD" id="cd07820">
    <property type="entry name" value="SRPBCC_3"/>
    <property type="match status" value="1"/>
</dbReference>
<comment type="similarity">
    <text evidence="1">Belongs to the ribosome association toxin RatA family.</text>
</comment>
<feature type="domain" description="Coenzyme Q-binding protein COQ10 START" evidence="2">
    <location>
        <begin position="31"/>
        <end position="159"/>
    </location>
</feature>
<evidence type="ECO:0000256" key="1">
    <source>
        <dbReference type="ARBA" id="ARBA00008918"/>
    </source>
</evidence>
<dbReference type="Gene3D" id="3.30.530.20">
    <property type="match status" value="1"/>
</dbReference>
<dbReference type="Proteomes" id="UP000541810">
    <property type="component" value="Unassembled WGS sequence"/>
</dbReference>
<evidence type="ECO:0000313" key="3">
    <source>
        <dbReference type="EMBL" id="MBB6431659.1"/>
    </source>
</evidence>
<dbReference type="AlphaFoldDB" id="A0A7X0H9A7"/>
<gene>
    <name evidence="3" type="ORF">HNQ40_003465</name>
</gene>
<dbReference type="InterPro" id="IPR005031">
    <property type="entry name" value="COQ10_START"/>
</dbReference>
<dbReference type="SUPFAM" id="SSF55961">
    <property type="entry name" value="Bet v1-like"/>
    <property type="match status" value="1"/>
</dbReference>
<name>A0A7X0H9A7_9BACT</name>
<dbReference type="EMBL" id="JACHGY010000001">
    <property type="protein sequence ID" value="MBB6431659.1"/>
    <property type="molecule type" value="Genomic_DNA"/>
</dbReference>
<proteinExistence type="inferred from homology"/>
<evidence type="ECO:0000259" key="2">
    <source>
        <dbReference type="Pfam" id="PF03364"/>
    </source>
</evidence>
<comment type="caution">
    <text evidence="3">The sequence shown here is derived from an EMBL/GenBank/DDBJ whole genome shotgun (WGS) entry which is preliminary data.</text>
</comment>
<dbReference type="RefSeq" id="WP_184679111.1">
    <property type="nucleotide sequence ID" value="NZ_JACHGY010000001.1"/>
</dbReference>
<reference evidence="3 4" key="1">
    <citation type="submission" date="2020-08" db="EMBL/GenBank/DDBJ databases">
        <title>Genomic Encyclopedia of Type Strains, Phase IV (KMG-IV): sequencing the most valuable type-strain genomes for metagenomic binning, comparative biology and taxonomic classification.</title>
        <authorList>
            <person name="Goeker M."/>
        </authorList>
    </citation>
    <scope>NUCLEOTIDE SEQUENCE [LARGE SCALE GENOMIC DNA]</scope>
    <source>
        <strain evidence="3 4">DSM 103725</strain>
    </source>
</reference>
<keyword evidence="4" id="KW-1185">Reference proteome</keyword>